<dbReference type="OrthoDB" id="5586934at2759"/>
<feature type="transmembrane region" description="Helical" evidence="1">
    <location>
        <begin position="180"/>
        <end position="199"/>
    </location>
</feature>
<keyword evidence="1" id="KW-0472">Membrane</keyword>
<feature type="transmembrane region" description="Helical" evidence="1">
    <location>
        <begin position="148"/>
        <end position="168"/>
    </location>
</feature>
<feature type="transmembrane region" description="Helical" evidence="1">
    <location>
        <begin position="227"/>
        <end position="248"/>
    </location>
</feature>
<evidence type="ECO:0000313" key="2">
    <source>
        <dbReference type="EMBL" id="KAF0526232.1"/>
    </source>
</evidence>
<keyword evidence="1" id="KW-1133">Transmembrane helix</keyword>
<dbReference type="PANTHER" id="PTHR33802">
    <property type="entry name" value="SI:CH211-161H7.5-RELATED"/>
    <property type="match status" value="1"/>
</dbReference>
<gene>
    <name evidence="2" type="ORF">F8M41_014132</name>
</gene>
<feature type="transmembrane region" description="Helical" evidence="1">
    <location>
        <begin position="82"/>
        <end position="100"/>
    </location>
</feature>
<sequence length="264" mass="30746">MGKTEIIIKISNTLAYLLFLTVNIIWGLGLNQKKSPYSHESMNTYISPAFFTFYIWAFIHLFLAGFVVYQSFKARDEILVKGIKWHFVIVSLLNALWLVLLQEDLILISWLLIIVAIWQITVPYLALKKNFVTQDKYENLFIHIPFSLYHAWIFVIALLTTFALFTPYKPNDSDRDTPPVVLIFVILGLFLMEVAAILYIEKFNDVVGASIIAWTLFGIAVEQTDLLIHWIALILTVVCTLHVFKPYFMRMIRKDRSNKYFGFF</sequence>
<feature type="transmembrane region" description="Helical" evidence="1">
    <location>
        <begin position="49"/>
        <end position="70"/>
    </location>
</feature>
<organism evidence="2 3">
    <name type="scientific">Gigaspora margarita</name>
    <dbReference type="NCBI Taxonomy" id="4874"/>
    <lineage>
        <taxon>Eukaryota</taxon>
        <taxon>Fungi</taxon>
        <taxon>Fungi incertae sedis</taxon>
        <taxon>Mucoromycota</taxon>
        <taxon>Glomeromycotina</taxon>
        <taxon>Glomeromycetes</taxon>
        <taxon>Diversisporales</taxon>
        <taxon>Gigasporaceae</taxon>
        <taxon>Gigaspora</taxon>
    </lineage>
</organism>
<keyword evidence="3" id="KW-1185">Reference proteome</keyword>
<comment type="caution">
    <text evidence="2">The sequence shown here is derived from an EMBL/GenBank/DDBJ whole genome shotgun (WGS) entry which is preliminary data.</text>
</comment>
<keyword evidence="1" id="KW-0812">Transmembrane</keyword>
<name>A0A8H4ENR5_GIGMA</name>
<feature type="transmembrane region" description="Helical" evidence="1">
    <location>
        <begin position="206"/>
        <end position="221"/>
    </location>
</feature>
<accession>A0A8H4ENR5</accession>
<evidence type="ECO:0000256" key="1">
    <source>
        <dbReference type="SAM" id="Phobius"/>
    </source>
</evidence>
<feature type="transmembrane region" description="Helical" evidence="1">
    <location>
        <begin position="106"/>
        <end position="127"/>
    </location>
</feature>
<feature type="transmembrane region" description="Helical" evidence="1">
    <location>
        <begin position="12"/>
        <end position="29"/>
    </location>
</feature>
<dbReference type="AlphaFoldDB" id="A0A8H4ENR5"/>
<dbReference type="Proteomes" id="UP000439903">
    <property type="component" value="Unassembled WGS sequence"/>
</dbReference>
<dbReference type="PANTHER" id="PTHR33802:SF1">
    <property type="entry name" value="XK-RELATED PROTEIN"/>
    <property type="match status" value="1"/>
</dbReference>
<evidence type="ECO:0000313" key="3">
    <source>
        <dbReference type="Proteomes" id="UP000439903"/>
    </source>
</evidence>
<reference evidence="2 3" key="1">
    <citation type="journal article" date="2019" name="Environ. Microbiol.">
        <title>At the nexus of three kingdoms: the genome of the mycorrhizal fungus Gigaspora margarita provides insights into plant, endobacterial and fungal interactions.</title>
        <authorList>
            <person name="Venice F."/>
            <person name="Ghignone S."/>
            <person name="Salvioli di Fossalunga A."/>
            <person name="Amselem J."/>
            <person name="Novero M."/>
            <person name="Xianan X."/>
            <person name="Sedzielewska Toro K."/>
            <person name="Morin E."/>
            <person name="Lipzen A."/>
            <person name="Grigoriev I.V."/>
            <person name="Henrissat B."/>
            <person name="Martin F.M."/>
            <person name="Bonfante P."/>
        </authorList>
    </citation>
    <scope>NUCLEOTIDE SEQUENCE [LARGE SCALE GENOMIC DNA]</scope>
    <source>
        <strain evidence="2 3">BEG34</strain>
    </source>
</reference>
<dbReference type="EMBL" id="WTPW01000289">
    <property type="protein sequence ID" value="KAF0526232.1"/>
    <property type="molecule type" value="Genomic_DNA"/>
</dbReference>
<protein>
    <submittedName>
        <fullName evidence="2">Putative membrane permease</fullName>
    </submittedName>
</protein>
<proteinExistence type="predicted"/>